<sequence length="181" mass="20982">MSIPVIPDPGLLIISILCSRWESCWPALLNDLEDLFGPTDEVCDAFTFDQTDYYDKELGTPITRRLISFEDLKPLDALADIKISTNRLEEMYAQQGKRLFNLDPGFITLQNLVLATGKPFTHRLYLKAGIWGDLTLVWQKKHWVDFPWTFPDYAGDDMKSRLTKLRRSYKNKLNNPHTSNR</sequence>
<dbReference type="OrthoDB" id="9788989at2"/>
<organism evidence="1 2">
    <name type="scientific">Pseudodesulfovibrio piezophilus (strain DSM 21447 / JCM 15486 / C1TLV30)</name>
    <name type="common">Desulfovibrio piezophilus</name>
    <dbReference type="NCBI Taxonomy" id="1322246"/>
    <lineage>
        <taxon>Bacteria</taxon>
        <taxon>Pseudomonadati</taxon>
        <taxon>Thermodesulfobacteriota</taxon>
        <taxon>Desulfovibrionia</taxon>
        <taxon>Desulfovibrionales</taxon>
        <taxon>Desulfovibrionaceae</taxon>
    </lineage>
</organism>
<evidence type="ECO:0000313" key="1">
    <source>
        <dbReference type="EMBL" id="CCH50473.1"/>
    </source>
</evidence>
<reference evidence="1 2" key="1">
    <citation type="journal article" date="2013" name="PLoS ONE">
        <title>The first genomic and proteomic characterization of a deep-sea sulfate reducer: insights into the piezophilic lifestyle of Desulfovibrio piezophilus.</title>
        <authorList>
            <person name="Pradel N."/>
            <person name="Ji B."/>
            <person name="Gimenez G."/>
            <person name="Talla E."/>
            <person name="Lenoble P."/>
            <person name="Garel M."/>
            <person name="Tamburini C."/>
            <person name="Fourquet P."/>
            <person name="Lebrun R."/>
            <person name="Bertin P."/>
            <person name="Denis Y."/>
            <person name="Pophillat M."/>
            <person name="Barbe V."/>
            <person name="Ollivier B."/>
            <person name="Dolla A."/>
        </authorList>
    </citation>
    <scope>NUCLEOTIDE SEQUENCE [LARGE SCALE GENOMIC DNA]</scope>
    <source>
        <strain evidence="2">DSM 10523 / SB164P1</strain>
    </source>
</reference>
<keyword evidence="2" id="KW-1185">Reference proteome</keyword>
<accession>M1WYP2</accession>
<proteinExistence type="predicted"/>
<dbReference type="KEGG" id="dpi:BN4_20411"/>
<reference evidence="2" key="2">
    <citation type="journal article" date="2013" name="Stand. Genomic Sci.">
        <title>Complete genome sequence of Desulfocapsa sulfexigens, a marine deltaproteobacterium specialized in disproportionating inorganic sulfur compounds.</title>
        <authorList>
            <person name="Finster K.W."/>
            <person name="Kjeldsen K.U."/>
            <person name="Kube M."/>
            <person name="Reinhardt R."/>
            <person name="Mussmann M."/>
            <person name="Amann R."/>
            <person name="Schreiber L."/>
        </authorList>
    </citation>
    <scope>NUCLEOTIDE SEQUENCE [LARGE SCALE GENOMIC DNA]</scope>
    <source>
        <strain evidence="2">DSM 10523 / SB164P1</strain>
    </source>
</reference>
<evidence type="ECO:0000313" key="2">
    <source>
        <dbReference type="Proteomes" id="UP000011724"/>
    </source>
</evidence>
<dbReference type="EMBL" id="FO203427">
    <property type="protein sequence ID" value="CCH50473.1"/>
    <property type="molecule type" value="Genomic_DNA"/>
</dbReference>
<dbReference type="STRING" id="1322246.BN4_20411"/>
<name>M1WYP2_PSEP2</name>
<dbReference type="Proteomes" id="UP000011724">
    <property type="component" value="Chromosome"/>
</dbReference>
<dbReference type="AlphaFoldDB" id="M1WYP2"/>
<dbReference type="RefSeq" id="WP_015416515.1">
    <property type="nucleotide sequence ID" value="NC_020409.1"/>
</dbReference>
<dbReference type="eggNOG" id="ENOG5032RQK">
    <property type="taxonomic scope" value="Bacteria"/>
</dbReference>
<dbReference type="HOGENOM" id="CLU_114103_0_0_7"/>
<dbReference type="InterPro" id="IPR025529">
    <property type="entry name" value="DUF4416"/>
</dbReference>
<gene>
    <name evidence="1" type="ordered locus">BN4_20411</name>
</gene>
<dbReference type="PATRIC" id="fig|879567.3.peg.3511"/>
<protein>
    <submittedName>
        <fullName evidence="1">GTP-binding protein</fullName>
    </submittedName>
</protein>
<dbReference type="BioCyc" id="DPIE1322246:BN4_RS16290-MONOMER"/>
<dbReference type="Pfam" id="PF14385">
    <property type="entry name" value="DUF4416"/>
    <property type="match status" value="1"/>
</dbReference>